<proteinExistence type="predicted"/>
<organism evidence="1 2">
    <name type="scientific">Desulfovibrio ferrophilus</name>
    <dbReference type="NCBI Taxonomy" id="241368"/>
    <lineage>
        <taxon>Bacteria</taxon>
        <taxon>Pseudomonadati</taxon>
        <taxon>Thermodesulfobacteriota</taxon>
        <taxon>Desulfovibrionia</taxon>
        <taxon>Desulfovibrionales</taxon>
        <taxon>Desulfovibrionaceae</taxon>
        <taxon>Desulfovibrio</taxon>
    </lineage>
</organism>
<dbReference type="RefSeq" id="WP_126378289.1">
    <property type="nucleotide sequence ID" value="NZ_AP017378.1"/>
</dbReference>
<accession>A0A2Z6AYN8</accession>
<dbReference type="Proteomes" id="UP000269883">
    <property type="component" value="Chromosome"/>
</dbReference>
<dbReference type="AlphaFoldDB" id="A0A2Z6AYN8"/>
<protein>
    <submittedName>
        <fullName evidence="1">Uncharacterized protein</fullName>
    </submittedName>
</protein>
<sequence>MDFQWLFKARDYLTVKKHTPGTLKLGVSPAIMTVPELSKIPRTDVLPKGIKKVDVSIFTMSATIEYDTHVLDHTLVDELFATTDPERGTQIVAELNECLELGLA</sequence>
<evidence type="ECO:0000313" key="2">
    <source>
        <dbReference type="Proteomes" id="UP000269883"/>
    </source>
</evidence>
<dbReference type="EMBL" id="AP017378">
    <property type="protein sequence ID" value="BBD08303.1"/>
    <property type="molecule type" value="Genomic_DNA"/>
</dbReference>
<name>A0A2Z6AYN8_9BACT</name>
<dbReference type="OrthoDB" id="9131875at2"/>
<reference evidence="1 2" key="1">
    <citation type="journal article" date="2018" name="Sci. Adv.">
        <title>Multi-heme cytochromes provide a pathway for survival in energy-limited environments.</title>
        <authorList>
            <person name="Deng X."/>
            <person name="Dohmae N."/>
            <person name="Nealson K.H."/>
            <person name="Hashimoto K."/>
            <person name="Okamoto A."/>
        </authorList>
    </citation>
    <scope>NUCLEOTIDE SEQUENCE [LARGE SCALE GENOMIC DNA]</scope>
    <source>
        <strain evidence="1 2">IS5</strain>
    </source>
</reference>
<evidence type="ECO:0000313" key="1">
    <source>
        <dbReference type="EMBL" id="BBD08303.1"/>
    </source>
</evidence>
<dbReference type="KEGG" id="dfl:DFE_1577"/>
<gene>
    <name evidence="1" type="ORF">DFE_1577</name>
</gene>
<keyword evidence="2" id="KW-1185">Reference proteome</keyword>